<dbReference type="Proteomes" id="UP001302367">
    <property type="component" value="Chromosome 9"/>
</dbReference>
<evidence type="ECO:0000259" key="5">
    <source>
        <dbReference type="Pfam" id="PF01755"/>
    </source>
</evidence>
<organism evidence="6 8">
    <name type="scientific">Cercospora beticola</name>
    <name type="common">Sugarbeet leaf spot fungus</name>
    <dbReference type="NCBI Taxonomy" id="122368"/>
    <lineage>
        <taxon>Eukaryota</taxon>
        <taxon>Fungi</taxon>
        <taxon>Dikarya</taxon>
        <taxon>Ascomycota</taxon>
        <taxon>Pezizomycotina</taxon>
        <taxon>Dothideomycetes</taxon>
        <taxon>Dothideomycetidae</taxon>
        <taxon>Mycosphaerellales</taxon>
        <taxon>Mycosphaerellaceae</taxon>
        <taxon>Cercospora</taxon>
    </lineage>
</organism>
<evidence type="ECO:0000256" key="4">
    <source>
        <dbReference type="SAM" id="Phobius"/>
    </source>
</evidence>
<evidence type="ECO:0000256" key="2">
    <source>
        <dbReference type="ARBA" id="ARBA00022676"/>
    </source>
</evidence>
<keyword evidence="2" id="KW-0328">Glycosyltransferase</keyword>
<proteinExistence type="inferred from homology"/>
<evidence type="ECO:0000256" key="1">
    <source>
        <dbReference type="ARBA" id="ARBA00006721"/>
    </source>
</evidence>
<feature type="transmembrane region" description="Helical" evidence="4">
    <location>
        <begin position="48"/>
        <end position="69"/>
    </location>
</feature>
<keyword evidence="4" id="KW-0472">Membrane</keyword>
<feature type="domain" description="Glycosyl transferase family 25" evidence="5">
    <location>
        <begin position="92"/>
        <end position="189"/>
    </location>
</feature>
<evidence type="ECO:0000256" key="3">
    <source>
        <dbReference type="ARBA" id="ARBA00022679"/>
    </source>
</evidence>
<evidence type="ECO:0000313" key="7">
    <source>
        <dbReference type="EMBL" id="WPB08241.1"/>
    </source>
</evidence>
<keyword evidence="3" id="KW-0808">Transferase</keyword>
<keyword evidence="4" id="KW-0812">Transmembrane</keyword>
<dbReference type="CDD" id="cd06532">
    <property type="entry name" value="Glyco_transf_25"/>
    <property type="match status" value="1"/>
</dbReference>
<keyword evidence="4" id="KW-1133">Transmembrane helix</keyword>
<protein>
    <recommendedName>
        <fullName evidence="5">Glycosyl transferase family 25 domain-containing protein</fullName>
    </recommendedName>
</protein>
<dbReference type="EMBL" id="LKMD01000107">
    <property type="protein sequence ID" value="PIA90498.1"/>
    <property type="molecule type" value="Genomic_DNA"/>
</dbReference>
<name>A0A2G5HD93_CERBT</name>
<dbReference type="EMBL" id="CP134192">
    <property type="protein sequence ID" value="WPB08241.1"/>
    <property type="molecule type" value="Genomic_DNA"/>
</dbReference>
<dbReference type="InterPro" id="IPR050757">
    <property type="entry name" value="Collagen_mod_GT25"/>
</dbReference>
<dbReference type="Pfam" id="PF01755">
    <property type="entry name" value="Glyco_transf_25"/>
    <property type="match status" value="1"/>
</dbReference>
<dbReference type="GO" id="GO:0016740">
    <property type="term" value="F:transferase activity"/>
    <property type="evidence" value="ECO:0007669"/>
    <property type="project" value="UniProtKB-KW"/>
</dbReference>
<dbReference type="InterPro" id="IPR002654">
    <property type="entry name" value="Glyco_trans_25"/>
</dbReference>
<reference evidence="7 9" key="2">
    <citation type="submission" date="2023-09" db="EMBL/GenBank/DDBJ databases">
        <title>Complete-Gapless Cercospora beticola genome.</title>
        <authorList>
            <person name="Wyatt N.A."/>
            <person name="Spanner R.E."/>
            <person name="Bolton M.D."/>
        </authorList>
    </citation>
    <scope>NUCLEOTIDE SEQUENCE [LARGE SCALE GENOMIC DNA]</scope>
    <source>
        <strain evidence="7">Cb09-40</strain>
    </source>
</reference>
<dbReference type="PANTHER" id="PTHR10730:SF53">
    <property type="entry name" value="GLYCOSYLTRANSFERASE 25 FAMILY MEMBER"/>
    <property type="match status" value="1"/>
</dbReference>
<keyword evidence="9" id="KW-1185">Reference proteome</keyword>
<gene>
    <name evidence="6" type="ORF">CB0940_11394</name>
    <name evidence="7" type="ORF">RHO25_012906</name>
</gene>
<comment type="similarity">
    <text evidence="1">Belongs to the glycosyltransferase 25 family.</text>
</comment>
<dbReference type="Proteomes" id="UP000230605">
    <property type="component" value="Chromosome 9"/>
</dbReference>
<dbReference type="PANTHER" id="PTHR10730">
    <property type="entry name" value="PROCOLLAGEN-LYSINE,2-OXOGLUTARATE 5-DIOXYGENASE/GLYCOSYLTRANSFERASE 25 FAMILY MEMBER"/>
    <property type="match status" value="1"/>
</dbReference>
<dbReference type="OrthoDB" id="47375at2759"/>
<evidence type="ECO:0000313" key="9">
    <source>
        <dbReference type="Proteomes" id="UP001302367"/>
    </source>
</evidence>
<accession>A0A2G5HD93</accession>
<dbReference type="AlphaFoldDB" id="A0A2G5HD93"/>
<evidence type="ECO:0000313" key="6">
    <source>
        <dbReference type="EMBL" id="PIA90498.1"/>
    </source>
</evidence>
<evidence type="ECO:0000313" key="8">
    <source>
        <dbReference type="Proteomes" id="UP000230605"/>
    </source>
</evidence>
<reference evidence="6 8" key="1">
    <citation type="submission" date="2015-10" db="EMBL/GenBank/DDBJ databases">
        <title>The cercosporin biosynthetic gene cluster was horizontally transferred to several fungal lineages and shown to be expanded in Cercospora beticola based on microsynteny with recipient genomes.</title>
        <authorList>
            <person name="De Jonge R."/>
            <person name="Ebert M.K."/>
            <person name="Suttle J.C."/>
            <person name="Jurick Ii W.M."/>
            <person name="Secor G.A."/>
            <person name="Thomma B.P."/>
            <person name="Van De Peer Y."/>
            <person name="Bolton M.D."/>
        </authorList>
    </citation>
    <scope>NUCLEOTIDE SEQUENCE [LARGE SCALE GENOMIC DNA]</scope>
    <source>
        <strain evidence="6 8">09-40</strain>
    </source>
</reference>
<sequence>MRSLSVAALRITPKLNNLDIMGESEKYGVQAYYSPALRSLNAFRSETVRFYGLCGLCISFLFFFCTMHGGPRIYGSLQSTISDITNTTLGFQMIFVLNIASRHDKRDAVSMSASVSNMDFEWLEGVDGALISNKAKPPKLEAGLERSSNTLGCWRAHMNAMQHIVKERIESALIMEDDVDWDVNIRKQLLEFANGARFVQGPGGARGDSNSPYGNDWDVLCLGHCGTGNFNDEKRWWVTPNDPTAVPPELYKWGNVPNLSPPALREGRFNRYIYSATGGRCLCAYAVSLRGARLFLNTETLALEQALPADRGMARLCHVRKFGAKCISPYPSIFGSHFAAGPMSKDSDRQTIAEIWRKVGLTPHVVFSTRLHLQRA</sequence>